<feature type="transmembrane region" description="Helical" evidence="1">
    <location>
        <begin position="368"/>
        <end position="391"/>
    </location>
</feature>
<feature type="transmembrane region" description="Helical" evidence="1">
    <location>
        <begin position="248"/>
        <end position="269"/>
    </location>
</feature>
<evidence type="ECO:0000313" key="3">
    <source>
        <dbReference type="EMBL" id="MDL5155807.1"/>
    </source>
</evidence>
<gene>
    <name evidence="3" type="ORF">QRT03_07565</name>
</gene>
<keyword evidence="4" id="KW-1185">Reference proteome</keyword>
<comment type="caution">
    <text evidence="3">The sequence shown here is derived from an EMBL/GenBank/DDBJ whole genome shotgun (WGS) entry which is preliminary data.</text>
</comment>
<evidence type="ECO:0000259" key="2">
    <source>
        <dbReference type="Pfam" id="PF19053"/>
    </source>
</evidence>
<evidence type="ECO:0000313" key="4">
    <source>
        <dbReference type="Proteomes" id="UP001231924"/>
    </source>
</evidence>
<dbReference type="Proteomes" id="UP001231924">
    <property type="component" value="Unassembled WGS sequence"/>
</dbReference>
<reference evidence="3 4" key="1">
    <citation type="submission" date="2023-06" db="EMBL/GenBank/DDBJ databases">
        <title>Actinomycetospora Odt1-22.</title>
        <authorList>
            <person name="Supong K."/>
        </authorList>
    </citation>
    <scope>NUCLEOTIDE SEQUENCE [LARGE SCALE GENOMIC DNA]</scope>
    <source>
        <strain evidence="3 4">Odt1-22</strain>
    </source>
</reference>
<dbReference type="EMBL" id="JASVWF010000001">
    <property type="protein sequence ID" value="MDL5155807.1"/>
    <property type="molecule type" value="Genomic_DNA"/>
</dbReference>
<feature type="transmembrane region" description="Helical" evidence="1">
    <location>
        <begin position="397"/>
        <end position="421"/>
    </location>
</feature>
<sequence>MAMARQPSPSATWDAPDGSWCTVRVRGPEGAVDAALPAGASVAEVVDELAGRLLPGAPLVRGADGRPWYLHRTGAGPMPPGISLEAAGVRDGDVLHLGPWPMPRPAQPVDDGLVALAEGAARVPRWTARRVGVLVTALLVAVSAVGTALSLALPGGPLVPLVLALMLLGLAALQRRSRPTTPLDADPVADLPTLGAGLASLAAWTAAGVAGGLVARGGLPLVLTLAGSALAVGAASAWLVVGERGPWWAGAGALGIGVSLPSALVAGGVLPTPRAIAVGLTVWLVLVLALPWLVTRGRTWIEPRADAEHLVELAEATRRTVDTAALAGGTAAAAGLWVLATSSGGGMVLGLCAAVSVTAVLRARRSVFVVESAAAIGAGTVGLAGTGWSVVLTGGPGARAVVVAVGVALIGALVGLGGALRTASVTDEGVLAWWRRPRTQRLLARLETAAAVAVLPLLAGVLGLYAAAADAGARF</sequence>
<feature type="transmembrane region" description="Helical" evidence="1">
    <location>
        <begin position="194"/>
        <end position="215"/>
    </location>
</feature>
<dbReference type="Pfam" id="PF08817">
    <property type="entry name" value="YukD"/>
    <property type="match status" value="1"/>
</dbReference>
<keyword evidence="1" id="KW-1133">Transmembrane helix</keyword>
<feature type="domain" description="EccD-like transmembrane" evidence="2">
    <location>
        <begin position="304"/>
        <end position="468"/>
    </location>
</feature>
<organism evidence="3 4">
    <name type="scientific">Actinomycetospora termitidis</name>
    <dbReference type="NCBI Taxonomy" id="3053470"/>
    <lineage>
        <taxon>Bacteria</taxon>
        <taxon>Bacillati</taxon>
        <taxon>Actinomycetota</taxon>
        <taxon>Actinomycetes</taxon>
        <taxon>Pseudonocardiales</taxon>
        <taxon>Pseudonocardiaceae</taxon>
        <taxon>Actinomycetospora</taxon>
    </lineage>
</organism>
<proteinExistence type="predicted"/>
<dbReference type="Gene3D" id="3.10.20.90">
    <property type="entry name" value="Phosphatidylinositol 3-kinase Catalytic Subunit, Chain A, domain 1"/>
    <property type="match status" value="1"/>
</dbReference>
<feature type="transmembrane region" description="Helical" evidence="1">
    <location>
        <begin position="131"/>
        <end position="151"/>
    </location>
</feature>
<feature type="transmembrane region" description="Helical" evidence="1">
    <location>
        <begin position="275"/>
        <end position="294"/>
    </location>
</feature>
<name>A0ABT7M7M3_9PSEU</name>
<dbReference type="InterPro" id="IPR044049">
    <property type="entry name" value="EccD_transm"/>
</dbReference>
<dbReference type="Pfam" id="PF19053">
    <property type="entry name" value="EccD"/>
    <property type="match status" value="1"/>
</dbReference>
<feature type="transmembrane region" description="Helical" evidence="1">
    <location>
        <begin position="442"/>
        <end position="468"/>
    </location>
</feature>
<dbReference type="RefSeq" id="WP_286051917.1">
    <property type="nucleotide sequence ID" value="NZ_JASVWF010000001.1"/>
</dbReference>
<keyword evidence="1" id="KW-0472">Membrane</keyword>
<evidence type="ECO:0000256" key="1">
    <source>
        <dbReference type="SAM" id="Phobius"/>
    </source>
</evidence>
<keyword evidence="1" id="KW-0812">Transmembrane</keyword>
<accession>A0ABT7M7M3</accession>
<feature type="transmembrane region" description="Helical" evidence="1">
    <location>
        <begin position="221"/>
        <end position="241"/>
    </location>
</feature>
<protein>
    <submittedName>
        <fullName evidence="3">EsaB/YukD family protein</fullName>
    </submittedName>
</protein>
<dbReference type="InterPro" id="IPR024962">
    <property type="entry name" value="YukD-like"/>
</dbReference>